<reference evidence="1" key="1">
    <citation type="submission" date="2014-11" db="EMBL/GenBank/DDBJ databases">
        <authorList>
            <person name="Amaro Gonzalez C."/>
        </authorList>
    </citation>
    <scope>NUCLEOTIDE SEQUENCE</scope>
</reference>
<organism evidence="1">
    <name type="scientific">Anguilla anguilla</name>
    <name type="common">European freshwater eel</name>
    <name type="synonym">Muraena anguilla</name>
    <dbReference type="NCBI Taxonomy" id="7936"/>
    <lineage>
        <taxon>Eukaryota</taxon>
        <taxon>Metazoa</taxon>
        <taxon>Chordata</taxon>
        <taxon>Craniata</taxon>
        <taxon>Vertebrata</taxon>
        <taxon>Euteleostomi</taxon>
        <taxon>Actinopterygii</taxon>
        <taxon>Neopterygii</taxon>
        <taxon>Teleostei</taxon>
        <taxon>Anguilliformes</taxon>
        <taxon>Anguillidae</taxon>
        <taxon>Anguilla</taxon>
    </lineage>
</organism>
<protein>
    <submittedName>
        <fullName evidence="1">Uncharacterized protein</fullName>
    </submittedName>
</protein>
<dbReference type="EMBL" id="GBXM01029813">
    <property type="protein sequence ID" value="JAH78764.1"/>
    <property type="molecule type" value="Transcribed_RNA"/>
</dbReference>
<name>A0A0E9VKY3_ANGAN</name>
<sequence>MNSVALYFCHVNFYIRRCNVSSVFTAVCSCG</sequence>
<dbReference type="AlphaFoldDB" id="A0A0E9VKY3"/>
<evidence type="ECO:0000313" key="1">
    <source>
        <dbReference type="EMBL" id="JAH78764.1"/>
    </source>
</evidence>
<accession>A0A0E9VKY3</accession>
<proteinExistence type="predicted"/>
<reference evidence="1" key="2">
    <citation type="journal article" date="2015" name="Fish Shellfish Immunol.">
        <title>Early steps in the European eel (Anguilla anguilla)-Vibrio vulnificus interaction in the gills: Role of the RtxA13 toxin.</title>
        <authorList>
            <person name="Callol A."/>
            <person name="Pajuelo D."/>
            <person name="Ebbesson L."/>
            <person name="Teles M."/>
            <person name="MacKenzie S."/>
            <person name="Amaro C."/>
        </authorList>
    </citation>
    <scope>NUCLEOTIDE SEQUENCE</scope>
</reference>